<protein>
    <submittedName>
        <fullName evidence="2">Class I SAM-dependent methyltransferase</fullName>
    </submittedName>
</protein>
<reference evidence="2" key="2">
    <citation type="submission" date="2023-12" db="EMBL/GenBank/DDBJ databases">
        <authorList>
            <person name="Sun Q."/>
            <person name="Inoue M."/>
        </authorList>
    </citation>
    <scope>NUCLEOTIDE SEQUENCE</scope>
    <source>
        <strain evidence="2">JCM 17590</strain>
    </source>
</reference>
<keyword evidence="3" id="KW-1185">Reference proteome</keyword>
<reference evidence="2" key="1">
    <citation type="journal article" date="2014" name="Int. J. Syst. Evol. Microbiol.">
        <title>Complete genome of a new Firmicutes species belonging to the dominant human colonic microbiota ('Ruminococcus bicirculans') reveals two chromosomes and a selective capacity to utilize plant glucans.</title>
        <authorList>
            <consortium name="NISC Comparative Sequencing Program"/>
            <person name="Wegmann U."/>
            <person name="Louis P."/>
            <person name="Goesmann A."/>
            <person name="Henrissat B."/>
            <person name="Duncan S.H."/>
            <person name="Flint H.J."/>
        </authorList>
    </citation>
    <scope>NUCLEOTIDE SEQUENCE</scope>
    <source>
        <strain evidence="2">JCM 17590</strain>
    </source>
</reference>
<dbReference type="SUPFAM" id="SSF53335">
    <property type="entry name" value="S-adenosyl-L-methionine-dependent methyltransferases"/>
    <property type="match status" value="1"/>
</dbReference>
<evidence type="ECO:0000313" key="3">
    <source>
        <dbReference type="Proteomes" id="UP001415169"/>
    </source>
</evidence>
<sequence>MTDQHDAVEVNRLNWDERVAGHLVAYDTDGFVADASRISPVVRDDLALMAPHLPNGSVEGLSLAHLQCHIGTDTLSFARLGARVVGLDFSREAVAAARMLAQRAGLEARFVQATVDQASAAVAAELGDGATFDVVYTSIGALTWLPDLRAWAREIRALLKPGGLFYVRDTHPMFSTIDDERSDDALVVRYPYFAGEQPLRFDNESSYTGTAKLANTTNYEWPHPLSEIIGVLLEAGLTIEAFGEQDTLPWKALSFMVAEGDSWVLPEGRDRTPMTFSLAARKPAGG</sequence>
<accession>A0ABP7ZFR3</accession>
<dbReference type="GO" id="GO:0032259">
    <property type="term" value="P:methylation"/>
    <property type="evidence" value="ECO:0007669"/>
    <property type="project" value="UniProtKB-KW"/>
</dbReference>
<dbReference type="PANTHER" id="PTHR43464">
    <property type="entry name" value="METHYLTRANSFERASE"/>
    <property type="match status" value="1"/>
</dbReference>
<dbReference type="GO" id="GO:0008168">
    <property type="term" value="F:methyltransferase activity"/>
    <property type="evidence" value="ECO:0007669"/>
    <property type="project" value="UniProtKB-KW"/>
</dbReference>
<keyword evidence="2" id="KW-0808">Transferase</keyword>
<dbReference type="PANTHER" id="PTHR43464:SF82">
    <property type="entry name" value="METHYLTRANSFERASE DOMAIN-CONTAINING PROTEIN"/>
    <property type="match status" value="1"/>
</dbReference>
<dbReference type="Pfam" id="PF08242">
    <property type="entry name" value="Methyltransf_12"/>
    <property type="match status" value="1"/>
</dbReference>
<keyword evidence="2" id="KW-0489">Methyltransferase</keyword>
<gene>
    <name evidence="2" type="ORF">GCM10022286_05950</name>
</gene>
<dbReference type="Gene3D" id="3.40.50.150">
    <property type="entry name" value="Vaccinia Virus protein VP39"/>
    <property type="match status" value="1"/>
</dbReference>
<name>A0ABP7ZFR3_9MICO</name>
<evidence type="ECO:0000313" key="2">
    <source>
        <dbReference type="EMBL" id="GAA4156073.1"/>
    </source>
</evidence>
<dbReference type="InterPro" id="IPR013217">
    <property type="entry name" value="Methyltransf_12"/>
</dbReference>
<feature type="domain" description="Methyltransferase type 12" evidence="1">
    <location>
        <begin position="66"/>
        <end position="165"/>
    </location>
</feature>
<dbReference type="CDD" id="cd02440">
    <property type="entry name" value="AdoMet_MTases"/>
    <property type="match status" value="1"/>
</dbReference>
<dbReference type="EMBL" id="BAABBV010000001">
    <property type="protein sequence ID" value="GAA4156073.1"/>
    <property type="molecule type" value="Genomic_DNA"/>
</dbReference>
<organism evidence="2 3">
    <name type="scientific">Gryllotalpicola daejeonensis</name>
    <dbReference type="NCBI Taxonomy" id="993087"/>
    <lineage>
        <taxon>Bacteria</taxon>
        <taxon>Bacillati</taxon>
        <taxon>Actinomycetota</taxon>
        <taxon>Actinomycetes</taxon>
        <taxon>Micrococcales</taxon>
        <taxon>Microbacteriaceae</taxon>
        <taxon>Gryllotalpicola</taxon>
    </lineage>
</organism>
<evidence type="ECO:0000259" key="1">
    <source>
        <dbReference type="Pfam" id="PF08242"/>
    </source>
</evidence>
<comment type="caution">
    <text evidence="2">The sequence shown here is derived from an EMBL/GenBank/DDBJ whole genome shotgun (WGS) entry which is preliminary data.</text>
</comment>
<dbReference type="Proteomes" id="UP001415169">
    <property type="component" value="Unassembled WGS sequence"/>
</dbReference>
<dbReference type="InterPro" id="IPR029063">
    <property type="entry name" value="SAM-dependent_MTases_sf"/>
</dbReference>
<proteinExistence type="predicted"/>
<dbReference type="RefSeq" id="WP_344790245.1">
    <property type="nucleotide sequence ID" value="NZ_BAABBV010000001.1"/>
</dbReference>